<dbReference type="Proteomes" id="UP000092574">
    <property type="component" value="Chromosome"/>
</dbReference>
<dbReference type="GO" id="GO:0043751">
    <property type="term" value="F:polyphosphate:AMP phosphotransferase activity"/>
    <property type="evidence" value="ECO:0007669"/>
    <property type="project" value="InterPro"/>
</dbReference>
<dbReference type="STRING" id="1796616.A4V09_06010"/>
<dbReference type="Pfam" id="PF03976">
    <property type="entry name" value="PPK2"/>
    <property type="match status" value="2"/>
</dbReference>
<evidence type="ECO:0000256" key="1">
    <source>
        <dbReference type="SAM" id="Coils"/>
    </source>
</evidence>
<dbReference type="EMBL" id="CP015405">
    <property type="protein sequence ID" value="ANU75359.1"/>
    <property type="molecule type" value="Genomic_DNA"/>
</dbReference>
<dbReference type="AlphaFoldDB" id="A0A1C7IA07"/>
<evidence type="ECO:0000313" key="3">
    <source>
        <dbReference type="EMBL" id="ANU75359.1"/>
    </source>
</evidence>
<dbReference type="Gene3D" id="3.40.50.300">
    <property type="entry name" value="P-loop containing nucleotide triphosphate hydrolases"/>
    <property type="match status" value="2"/>
</dbReference>
<feature type="domain" description="Polyphosphate kinase-2-related" evidence="2">
    <location>
        <begin position="12"/>
        <end position="233"/>
    </location>
</feature>
<feature type="domain" description="Polyphosphate kinase-2-related" evidence="2">
    <location>
        <begin position="284"/>
        <end position="509"/>
    </location>
</feature>
<dbReference type="NCBIfam" id="TIGR03708">
    <property type="entry name" value="poly_P_AMP_trns"/>
    <property type="match status" value="1"/>
</dbReference>
<dbReference type="OrthoDB" id="9775224at2"/>
<dbReference type="SUPFAM" id="SSF52540">
    <property type="entry name" value="P-loop containing nucleoside triphosphate hydrolases"/>
    <property type="match status" value="2"/>
</dbReference>
<protein>
    <submittedName>
        <fullName evidence="3">Polyphosphate:AMP phosphotransferase</fullName>
    </submittedName>
</protein>
<keyword evidence="4" id="KW-1185">Reference proteome</keyword>
<dbReference type="InterPro" id="IPR022489">
    <property type="entry name" value="PolyP_AMP_Tfrase"/>
</dbReference>
<dbReference type="GO" id="GO:0006797">
    <property type="term" value="P:polyphosphate metabolic process"/>
    <property type="evidence" value="ECO:0007669"/>
    <property type="project" value="InterPro"/>
</dbReference>
<dbReference type="PANTHER" id="PTHR34383:SF3">
    <property type="entry name" value="POLYPHOSPHATE:AMP PHOSPHOTRANSFERASE"/>
    <property type="match status" value="1"/>
</dbReference>
<name>A0A1C7IA07_9FIRM</name>
<dbReference type="PANTHER" id="PTHR34383">
    <property type="entry name" value="POLYPHOSPHATE:AMP PHOSPHOTRANSFERASE-RELATED"/>
    <property type="match status" value="1"/>
</dbReference>
<dbReference type="InterPro" id="IPR027417">
    <property type="entry name" value="P-loop_NTPase"/>
</dbReference>
<evidence type="ECO:0000259" key="2">
    <source>
        <dbReference type="Pfam" id="PF03976"/>
    </source>
</evidence>
<evidence type="ECO:0000313" key="4">
    <source>
        <dbReference type="Proteomes" id="UP000092574"/>
    </source>
</evidence>
<accession>A0A1C7IA07</accession>
<keyword evidence="1" id="KW-0175">Coiled coil</keyword>
<dbReference type="KEGG" id="byl:A4V09_06010"/>
<proteinExistence type="predicted"/>
<gene>
    <name evidence="3" type="ORF">A4V09_06010</name>
</gene>
<sequence>MLEQIDLTKEMGKEEYKEKMEILEGTLSRLQRECRDLGIPVMILFEGFGAAGKGVQINKLIHPLDPRGFKVFAIKQESKEERMYPFLWRFWTKTPEKGRIAIFDTSWYRRVSVDRFEEKLSPEELMYAYQEINTFEKTLTDDGAVLIKFFMHISRKEQKRRFDKLLDNKETAWRVSKADLNRNEEYGTYKAMLEEMLEKTETECAPWTIIEAMDRRFATVKILSSVIDSLSEKIEEVKAEKLAKEERKKVEAGAETETKEYEPLPKKVLESSTLSKADLTLAYTKEEYKKKLKDLQDRMAILHSELYSRRIPVVLGFEGWDAGGKGGAIKRLTEAMDPRGYVVNPTAAPSVVEKNHHYLWRFWKDMPKAGHVAIFDRTWYGRVMVERIEGFCTKEEWQRAYKEINDMEAHLAHSGAIVLKFWMHIDKDEQERRFKERMENPEKQWKITDEDWRNREKWDQYEEAVNEMVIRTSTSYAPWIIVEGNDKYYARVKVLESVVNAIERRLKESK</sequence>
<feature type="coiled-coil region" evidence="1">
    <location>
        <begin position="220"/>
        <end position="247"/>
    </location>
</feature>
<organism evidence="3 4">
    <name type="scientific">Blautia pseudococcoides</name>
    <dbReference type="NCBI Taxonomy" id="1796616"/>
    <lineage>
        <taxon>Bacteria</taxon>
        <taxon>Bacillati</taxon>
        <taxon>Bacillota</taxon>
        <taxon>Clostridia</taxon>
        <taxon>Lachnospirales</taxon>
        <taxon>Lachnospiraceae</taxon>
        <taxon>Blautia</taxon>
    </lineage>
</organism>
<dbReference type="RefSeq" id="WP_065541566.1">
    <property type="nucleotide sequence ID" value="NZ_CP015405.2"/>
</dbReference>
<reference evidence="3" key="1">
    <citation type="submission" date="2017-04" db="EMBL/GenBank/DDBJ databases">
        <title>Complete Genome Sequences of Twelve Strains of a Stable Defined Moderately Diverse Mouse Microbiota 2 (sDMDMm2).</title>
        <authorList>
            <person name="Uchimura Y."/>
            <person name="Wyss M."/>
            <person name="Brugiroux S."/>
            <person name="Limenitakis J.P."/>
            <person name="Stecher B."/>
            <person name="McCoy K.D."/>
            <person name="Macpherson A.J."/>
        </authorList>
    </citation>
    <scope>NUCLEOTIDE SEQUENCE</scope>
    <source>
        <strain evidence="3">YL58</strain>
    </source>
</reference>
<dbReference type="InterPro" id="IPR022488">
    <property type="entry name" value="PPK2-related"/>
</dbReference>